<keyword evidence="4" id="KW-0479">Metal-binding</keyword>
<dbReference type="PANTHER" id="PTHR13763">
    <property type="entry name" value="BREAST CANCER TYPE 1 SUSCEPTIBILITY PROTEIN BRCA1"/>
    <property type="match status" value="1"/>
</dbReference>
<dbReference type="Pfam" id="PF00533">
    <property type="entry name" value="BRCT"/>
    <property type="match status" value="2"/>
</dbReference>
<keyword evidence="10" id="KW-0539">Nucleus</keyword>
<dbReference type="GO" id="GO:0031436">
    <property type="term" value="C:BRCA1-BARD1 complex"/>
    <property type="evidence" value="ECO:0007669"/>
    <property type="project" value="TreeGrafter"/>
</dbReference>
<evidence type="ECO:0000256" key="5">
    <source>
        <dbReference type="ARBA" id="ARBA00022737"/>
    </source>
</evidence>
<dbReference type="Proteomes" id="UP000694397">
    <property type="component" value="Chromosome 20"/>
</dbReference>
<evidence type="ECO:0000259" key="16">
    <source>
        <dbReference type="PROSITE" id="PS50172"/>
    </source>
</evidence>
<evidence type="ECO:0000256" key="10">
    <source>
        <dbReference type="ARBA" id="ARBA00023242"/>
    </source>
</evidence>
<evidence type="ECO:0000256" key="12">
    <source>
        <dbReference type="ARBA" id="ARBA00031556"/>
    </source>
</evidence>
<dbReference type="SUPFAM" id="SSF57850">
    <property type="entry name" value="RING/U-box"/>
    <property type="match status" value="1"/>
</dbReference>
<feature type="domain" description="BRCT" evidence="16">
    <location>
        <begin position="1346"/>
        <end position="1435"/>
    </location>
</feature>
<feature type="compositionally biased region" description="Basic and acidic residues" evidence="14">
    <location>
        <begin position="665"/>
        <end position="675"/>
    </location>
</feature>
<dbReference type="InterPro" id="IPR013083">
    <property type="entry name" value="Znf_RING/FYVE/PHD"/>
</dbReference>
<evidence type="ECO:0000256" key="13">
    <source>
        <dbReference type="PROSITE-ProRule" id="PRU00175"/>
    </source>
</evidence>
<dbReference type="PROSITE" id="PS00518">
    <property type="entry name" value="ZF_RING_1"/>
    <property type="match status" value="1"/>
</dbReference>
<dbReference type="GO" id="GO:0045944">
    <property type="term" value="P:positive regulation of transcription by RNA polymerase II"/>
    <property type="evidence" value="ECO:0007669"/>
    <property type="project" value="TreeGrafter"/>
</dbReference>
<feature type="domain" description="RING-type" evidence="15">
    <location>
        <begin position="29"/>
        <end position="71"/>
    </location>
</feature>
<feature type="compositionally biased region" description="Polar residues" evidence="14">
    <location>
        <begin position="605"/>
        <end position="620"/>
    </location>
</feature>
<dbReference type="GO" id="GO:0000724">
    <property type="term" value="P:double-strand break repair via homologous recombination"/>
    <property type="evidence" value="ECO:0007669"/>
    <property type="project" value="TreeGrafter"/>
</dbReference>
<dbReference type="InterPro" id="IPR017907">
    <property type="entry name" value="Znf_RING_CS"/>
</dbReference>
<dbReference type="SMART" id="SM00292">
    <property type="entry name" value="BRCT"/>
    <property type="match status" value="2"/>
</dbReference>
<organism evidence="17 18">
    <name type="scientific">Scleropages formosus</name>
    <name type="common">Asian bonytongue</name>
    <name type="synonym">Osteoglossum formosum</name>
    <dbReference type="NCBI Taxonomy" id="113540"/>
    <lineage>
        <taxon>Eukaryota</taxon>
        <taxon>Metazoa</taxon>
        <taxon>Chordata</taxon>
        <taxon>Craniata</taxon>
        <taxon>Vertebrata</taxon>
        <taxon>Euteleostomi</taxon>
        <taxon>Actinopterygii</taxon>
        <taxon>Neopterygii</taxon>
        <taxon>Teleostei</taxon>
        <taxon>Osteoglossocephala</taxon>
        <taxon>Osteoglossomorpha</taxon>
        <taxon>Osteoglossiformes</taxon>
        <taxon>Osteoglossidae</taxon>
        <taxon>Scleropages</taxon>
    </lineage>
</organism>
<keyword evidence="3" id="KW-0158">Chromosome</keyword>
<feature type="compositionally biased region" description="Basic residues" evidence="14">
    <location>
        <begin position="508"/>
        <end position="524"/>
    </location>
</feature>
<keyword evidence="5" id="KW-0677">Repeat</keyword>
<dbReference type="GO" id="GO:0043009">
    <property type="term" value="P:chordate embryonic development"/>
    <property type="evidence" value="ECO:0007669"/>
    <property type="project" value="TreeGrafter"/>
</dbReference>
<feature type="region of interest" description="Disordered" evidence="14">
    <location>
        <begin position="309"/>
        <end position="336"/>
    </location>
</feature>
<feature type="region of interest" description="Disordered" evidence="14">
    <location>
        <begin position="1197"/>
        <end position="1237"/>
    </location>
</feature>
<feature type="compositionally biased region" description="Polar residues" evidence="14">
    <location>
        <begin position="904"/>
        <end position="914"/>
    </location>
</feature>
<accession>A0A8C9RL02</accession>
<feature type="compositionally biased region" description="Basic and acidic residues" evidence="14">
    <location>
        <begin position="309"/>
        <end position="319"/>
    </location>
</feature>
<feature type="region of interest" description="Disordered" evidence="14">
    <location>
        <begin position="505"/>
        <end position="524"/>
    </location>
</feature>
<dbReference type="FunFam" id="3.40.50.10190:FF:000006">
    <property type="entry name" value="Breast cancer type 1 susceptibility protein homolog"/>
    <property type="match status" value="1"/>
</dbReference>
<keyword evidence="18" id="KW-1185">Reference proteome</keyword>
<evidence type="ECO:0000313" key="17">
    <source>
        <dbReference type="Ensembl" id="ENSSFOP00015018848.2"/>
    </source>
</evidence>
<feature type="region of interest" description="Disordered" evidence="14">
    <location>
        <begin position="859"/>
        <end position="1050"/>
    </location>
</feature>
<feature type="compositionally biased region" description="Basic and acidic residues" evidence="14">
    <location>
        <begin position="915"/>
        <end position="924"/>
    </location>
</feature>
<evidence type="ECO:0000256" key="7">
    <source>
        <dbReference type="ARBA" id="ARBA00022771"/>
    </source>
</evidence>
<dbReference type="GO" id="GO:0005694">
    <property type="term" value="C:chromosome"/>
    <property type="evidence" value="ECO:0007669"/>
    <property type="project" value="UniProtKB-SubCell"/>
</dbReference>
<dbReference type="PANTHER" id="PTHR13763:SF0">
    <property type="entry name" value="BREAST CANCER TYPE 1 SUSCEPTIBILITY PROTEIN"/>
    <property type="match status" value="1"/>
</dbReference>
<dbReference type="InterPro" id="IPR036420">
    <property type="entry name" value="BRCT_dom_sf"/>
</dbReference>
<feature type="compositionally biased region" description="Polar residues" evidence="14">
    <location>
        <begin position="580"/>
        <end position="595"/>
    </location>
</feature>
<reference evidence="17" key="3">
    <citation type="submission" date="2025-09" db="UniProtKB">
        <authorList>
            <consortium name="Ensembl"/>
        </authorList>
    </citation>
    <scope>IDENTIFICATION</scope>
</reference>
<dbReference type="InterPro" id="IPR031099">
    <property type="entry name" value="BRCA1-associated"/>
</dbReference>
<dbReference type="Pfam" id="PF00097">
    <property type="entry name" value="zf-C3HC4"/>
    <property type="match status" value="1"/>
</dbReference>
<feature type="domain" description="BRCT" evidence="16">
    <location>
        <begin position="1456"/>
        <end position="1554"/>
    </location>
</feature>
<evidence type="ECO:0000256" key="1">
    <source>
        <dbReference type="ARBA" id="ARBA00004123"/>
    </source>
</evidence>
<evidence type="ECO:0000256" key="8">
    <source>
        <dbReference type="ARBA" id="ARBA00022833"/>
    </source>
</evidence>
<dbReference type="GeneTree" id="ENSGT00440000034289"/>
<feature type="region of interest" description="Disordered" evidence="14">
    <location>
        <begin position="565"/>
        <end position="638"/>
    </location>
</feature>
<sequence length="1554" mass="170837">MYGLDEDMKGPKVEDVKWGICVIWENLQCPICLDLMSTPVSTKCDHQFCRFCILKLLDSTKKREANCPICKAKVTKRSLQESPGFQRLVEGLKNMVQAFEQDTCMSYSNEAPHTLELLGVPKAGSETPFCEEASCSDGHRKSSTDNSQSRTPGDAAASASSSVEAKNGFARLMGLEDSSTFISEEGLPSGAHDIPKTSGELDIRSTCDIFVPNTDTLGLKLEKPSIEGKKSCEMGVKIVLPHEESFQHTQGCEDMEICSEENQTDSKRDKILNNSEKKSLEKVSKWLLNISPNDRDKGDPNLDGICHEDSHDCTSRGERSSFTAKGNKDEVQSRNPKQLNHRLPLEEKVFGVTYKRHRKSSGAQISSALPNIRAAVEQPTCGSAEKVQSKTVKKMRIKKLTPTDFIKRPYTGVEGHSPVKDELEGGREVCALKGQSADAGAKTRIDERRETGTDGRILKEKKLLEEEGIVIDGPVGQGTTRNNLQNEFQEFSDGLIPKLTETENGKANKCKQKRNRSNRSAKSCAKKKLFRKPKALDLICGGLSSSDSAPSPSERPSFHEVQIESYPSSNHRGTPDLKGFQQSGRLQPFTKNIQESTRKDHQVDSRNTVLPDSKNGQVQCSAEHEDAERTVMSSSGGKKNVMERPVVQNCCIAFEDMIEIMKDDTSVHTNSEEQCQKQPGTSEHGSHLSFVPNTETLHVSPQHSLIRGVAPVSQIVAEDLPEANFEIPLPAGNVASEPILTETEDCRNDGELDTELLLKTFKSTKRRSFLIGSPSSKRSNRSSFAADKCNLEEEQKNDVCDKKGPEKEPETLYVEDSVELVQQGRETLSFGVVNHLASEETKNKNLHYSPKLSCVGSTNPSVCDVSAQKSCRRQRRKFRNQRRTTSKPLETEELSSFDAGKSHNYPSIRSGSSSETDRIKELARARNGPSSRHSVPSEEVGSELLFPTSTASGEEPQDPANHITENLRLGSSDPNRGLSEASMSANEEHGAYSGQHLGEPPTCRVNDFQESSMTPDGLLPPSVEGTFGKERRRPRRLESSESECSDEEDQLPSFAEMLEPGKSHVAVADKEVLFNSRNLPLLPQGCPGKFLCGEAGRCPNHGVSSVSECIPASQMSVDLFGTPEECDADPCDTGLSGQCSQFSSEIIATQQKLAMQEELHRLEKMMALVTEALHQKGGTPEPPTPHSAEPADLSLFTEDSDVPTPVPCPDQNTERSSRPKRFPAPALVPPPRRGAPGCRNDAISPLPGLVIAEAIQDESPRSSAGRRCSTRGRSMKGAKAIEGTKETAAAVTLDRREITLSNPTTEAPLRVMPLAADLELGSSVFPALQNRSPVPTDVPAHPRSGRGKMMIVASGLSTSELSVVKKFAKKTGGSMCTQMTPETTHVIMRTDKELVCERTLKYFLGIAGRKWVVSFHWIAESFRQGKVLDEAPFEVRGDMATGRSHRGPEKARNTNEQKLLMRGFEICFQGSFMDMTTDQLEWMAELCGAKVVKDPLLFTSRRKSSRQLVVVQPSPEDTQTTYRALQKRATVVSRGWLLDSVATYTLLSPDGYKP</sequence>
<evidence type="ECO:0000256" key="14">
    <source>
        <dbReference type="SAM" id="MobiDB-lite"/>
    </source>
</evidence>
<reference evidence="17" key="2">
    <citation type="submission" date="2025-08" db="UniProtKB">
        <authorList>
            <consortium name="Ensembl"/>
        </authorList>
    </citation>
    <scope>IDENTIFICATION</scope>
</reference>
<dbReference type="CDD" id="cd17721">
    <property type="entry name" value="BRCT_BRCA1_rpt2"/>
    <property type="match status" value="1"/>
</dbReference>
<dbReference type="KEGG" id="sfm:108918991"/>
<protein>
    <recommendedName>
        <fullName evidence="12">RING-type E3 ubiquitin transferase BRCA1</fullName>
    </recommendedName>
</protein>
<dbReference type="InterPro" id="IPR018957">
    <property type="entry name" value="Znf_C3HC4_RING-type"/>
</dbReference>
<dbReference type="PROSITE" id="PS50172">
    <property type="entry name" value="BRCT"/>
    <property type="match status" value="2"/>
</dbReference>
<evidence type="ECO:0000256" key="6">
    <source>
        <dbReference type="ARBA" id="ARBA00022763"/>
    </source>
</evidence>
<proteinExistence type="predicted"/>
<evidence type="ECO:0000256" key="9">
    <source>
        <dbReference type="ARBA" id="ARBA00023204"/>
    </source>
</evidence>
<dbReference type="GO" id="GO:0070531">
    <property type="term" value="C:BRCA1-A complex"/>
    <property type="evidence" value="ECO:0007669"/>
    <property type="project" value="TreeGrafter"/>
</dbReference>
<dbReference type="GO" id="GO:0007095">
    <property type="term" value="P:mitotic G2 DNA damage checkpoint signaling"/>
    <property type="evidence" value="ECO:0007669"/>
    <property type="project" value="TreeGrafter"/>
</dbReference>
<dbReference type="GO" id="GO:0008270">
    <property type="term" value="F:zinc ion binding"/>
    <property type="evidence" value="ECO:0007669"/>
    <property type="project" value="UniProtKB-KW"/>
</dbReference>
<dbReference type="CDD" id="cd16498">
    <property type="entry name" value="RING-HC_BRCA1"/>
    <property type="match status" value="1"/>
</dbReference>
<evidence type="ECO:0000256" key="3">
    <source>
        <dbReference type="ARBA" id="ARBA00022454"/>
    </source>
</evidence>
<reference evidence="17 18" key="1">
    <citation type="submission" date="2019-04" db="EMBL/GenBank/DDBJ databases">
        <authorList>
            <consortium name="Wellcome Sanger Institute Data Sharing"/>
        </authorList>
    </citation>
    <scope>NUCLEOTIDE SEQUENCE [LARGE SCALE GENOMIC DNA]</scope>
</reference>
<evidence type="ECO:0000256" key="11">
    <source>
        <dbReference type="ARBA" id="ARBA00023306"/>
    </source>
</evidence>
<keyword evidence="9" id="KW-0234">DNA repair</keyword>
<comment type="subcellular location">
    <subcellularLocation>
        <location evidence="2">Chromosome</location>
    </subcellularLocation>
    <subcellularLocation>
        <location evidence="1">Nucleus</location>
    </subcellularLocation>
</comment>
<keyword evidence="6" id="KW-0227">DNA damage</keyword>
<feature type="compositionally biased region" description="Basic residues" evidence="14">
    <location>
        <begin position="870"/>
        <end position="885"/>
    </location>
</feature>
<evidence type="ECO:0000256" key="4">
    <source>
        <dbReference type="ARBA" id="ARBA00022723"/>
    </source>
</evidence>
<dbReference type="OrthoDB" id="6105938at2759"/>
<name>A0A8C9RL02_SCLFO</name>
<feature type="region of interest" description="Disordered" evidence="14">
    <location>
        <begin position="131"/>
        <end position="162"/>
    </location>
</feature>
<evidence type="ECO:0000313" key="18">
    <source>
        <dbReference type="Proteomes" id="UP000694397"/>
    </source>
</evidence>
<feature type="region of interest" description="Disordered" evidence="14">
    <location>
        <begin position="1257"/>
        <end position="1280"/>
    </location>
</feature>
<keyword evidence="8" id="KW-0862">Zinc</keyword>
<dbReference type="InterPro" id="IPR001841">
    <property type="entry name" value="Znf_RING"/>
</dbReference>
<dbReference type="PROSITE" id="PS50089">
    <property type="entry name" value="ZF_RING_2"/>
    <property type="match status" value="1"/>
</dbReference>
<gene>
    <name evidence="17" type="primary">brca1</name>
</gene>
<dbReference type="Gene3D" id="3.30.40.10">
    <property type="entry name" value="Zinc/RING finger domain, C3HC4 (zinc finger)"/>
    <property type="match status" value="1"/>
</dbReference>
<dbReference type="InterPro" id="IPR001357">
    <property type="entry name" value="BRCT_dom"/>
</dbReference>
<dbReference type="Ensembl" id="ENSSFOT00015019061.2">
    <property type="protein sequence ID" value="ENSSFOP00015018848.2"/>
    <property type="gene ID" value="ENSSFOG00015012117.2"/>
</dbReference>
<feature type="region of interest" description="Disordered" evidence="14">
    <location>
        <begin position="665"/>
        <end position="689"/>
    </location>
</feature>
<dbReference type="GO" id="GO:0004842">
    <property type="term" value="F:ubiquitin-protein transferase activity"/>
    <property type="evidence" value="ECO:0007669"/>
    <property type="project" value="TreeGrafter"/>
</dbReference>
<dbReference type="PIRSF" id="PIRSF001734">
    <property type="entry name" value="BRCA1"/>
    <property type="match status" value="1"/>
</dbReference>
<dbReference type="Gene3D" id="3.40.50.10190">
    <property type="entry name" value="BRCT domain"/>
    <property type="match status" value="2"/>
</dbReference>
<feature type="compositionally biased region" description="Acidic residues" evidence="14">
    <location>
        <begin position="1040"/>
        <end position="1050"/>
    </location>
</feature>
<keyword evidence="11" id="KW-0131">Cell cycle</keyword>
<evidence type="ECO:0000256" key="2">
    <source>
        <dbReference type="ARBA" id="ARBA00004286"/>
    </source>
</evidence>
<evidence type="ECO:0000259" key="15">
    <source>
        <dbReference type="PROSITE" id="PS50089"/>
    </source>
</evidence>
<dbReference type="SMART" id="SM00184">
    <property type="entry name" value="RING"/>
    <property type="match status" value="1"/>
</dbReference>
<keyword evidence="7 13" id="KW-0863">Zinc-finger</keyword>
<dbReference type="SUPFAM" id="SSF52113">
    <property type="entry name" value="BRCT domain"/>
    <property type="match status" value="2"/>
</dbReference>